<dbReference type="UniPathway" id="UPA00241">
    <property type="reaction ID" value="UER00356"/>
</dbReference>
<dbReference type="InterPro" id="IPR027417">
    <property type="entry name" value="P-loop_NTPase"/>
</dbReference>
<organism evidence="8 9">
    <name type="scientific">Hydrogenimonas thermophila</name>
    <dbReference type="NCBI Taxonomy" id="223786"/>
    <lineage>
        <taxon>Bacteria</taxon>
        <taxon>Pseudomonadati</taxon>
        <taxon>Campylobacterota</taxon>
        <taxon>Epsilonproteobacteria</taxon>
        <taxon>Campylobacterales</taxon>
        <taxon>Hydrogenimonadaceae</taxon>
        <taxon>Hydrogenimonas</taxon>
    </lineage>
</organism>
<evidence type="ECO:0000256" key="3">
    <source>
        <dbReference type="ARBA" id="ARBA00022741"/>
    </source>
</evidence>
<dbReference type="InterPro" id="IPR001977">
    <property type="entry name" value="Depp_CoAkinase"/>
</dbReference>
<feature type="binding site" evidence="6">
    <location>
        <begin position="14"/>
        <end position="19"/>
    </location>
    <ligand>
        <name>ATP</name>
        <dbReference type="ChEBI" id="CHEBI:30616"/>
    </ligand>
</feature>
<dbReference type="GO" id="GO:0005737">
    <property type="term" value="C:cytoplasm"/>
    <property type="evidence" value="ECO:0007669"/>
    <property type="project" value="UniProtKB-SubCell"/>
</dbReference>
<dbReference type="PROSITE" id="PS51219">
    <property type="entry name" value="DPCK"/>
    <property type="match status" value="1"/>
</dbReference>
<dbReference type="GO" id="GO:0015937">
    <property type="term" value="P:coenzyme A biosynthetic process"/>
    <property type="evidence" value="ECO:0007669"/>
    <property type="project" value="UniProtKB-UniRule"/>
</dbReference>
<dbReference type="NCBIfam" id="TIGR00152">
    <property type="entry name" value="dephospho-CoA kinase"/>
    <property type="match status" value="1"/>
</dbReference>
<dbReference type="CDD" id="cd02022">
    <property type="entry name" value="DPCK"/>
    <property type="match status" value="1"/>
</dbReference>
<proteinExistence type="inferred from homology"/>
<dbReference type="EC" id="2.7.1.24" evidence="6 7"/>
<dbReference type="GO" id="GO:0004140">
    <property type="term" value="F:dephospho-CoA kinase activity"/>
    <property type="evidence" value="ECO:0007669"/>
    <property type="project" value="UniProtKB-UniRule"/>
</dbReference>
<keyword evidence="9" id="KW-1185">Reference proteome</keyword>
<gene>
    <name evidence="6" type="primary">coaE</name>
    <name evidence="8" type="ORF">SAMN05216234_103129</name>
</gene>
<dbReference type="HAMAP" id="MF_00376">
    <property type="entry name" value="Dephospho_CoA_kinase"/>
    <property type="match status" value="1"/>
</dbReference>
<evidence type="ECO:0000313" key="9">
    <source>
        <dbReference type="Proteomes" id="UP000199227"/>
    </source>
</evidence>
<comment type="function">
    <text evidence="6">Catalyzes the phosphorylation of the 3'-hydroxyl group of dephosphocoenzyme A to form coenzyme A.</text>
</comment>
<evidence type="ECO:0000256" key="2">
    <source>
        <dbReference type="ARBA" id="ARBA00022679"/>
    </source>
</evidence>
<evidence type="ECO:0000256" key="4">
    <source>
        <dbReference type="ARBA" id="ARBA00022840"/>
    </source>
</evidence>
<name>A0A1I5LRB0_9BACT</name>
<dbReference type="OrthoDB" id="9812943at2"/>
<dbReference type="Proteomes" id="UP000199227">
    <property type="component" value="Unassembled WGS sequence"/>
</dbReference>
<dbReference type="AlphaFoldDB" id="A0A1I5LRB0"/>
<dbReference type="PANTHER" id="PTHR10695:SF46">
    <property type="entry name" value="BIFUNCTIONAL COENZYME A SYNTHASE-RELATED"/>
    <property type="match status" value="1"/>
</dbReference>
<protein>
    <recommendedName>
        <fullName evidence="6 7">Dephospho-CoA kinase</fullName>
        <ecNumber evidence="6 7">2.7.1.24</ecNumber>
    </recommendedName>
    <alternativeName>
        <fullName evidence="6">Dephosphocoenzyme A kinase</fullName>
    </alternativeName>
</protein>
<keyword evidence="6 8" id="KW-0418">Kinase</keyword>
<dbReference type="PANTHER" id="PTHR10695">
    <property type="entry name" value="DEPHOSPHO-COA KINASE-RELATED"/>
    <property type="match status" value="1"/>
</dbReference>
<dbReference type="SUPFAM" id="SSF52540">
    <property type="entry name" value="P-loop containing nucleoside triphosphate hydrolases"/>
    <property type="match status" value="1"/>
</dbReference>
<evidence type="ECO:0000256" key="6">
    <source>
        <dbReference type="HAMAP-Rule" id="MF_00376"/>
    </source>
</evidence>
<evidence type="ECO:0000256" key="1">
    <source>
        <dbReference type="ARBA" id="ARBA00009018"/>
    </source>
</evidence>
<comment type="subcellular location">
    <subcellularLocation>
        <location evidence="6">Cytoplasm</location>
    </subcellularLocation>
</comment>
<sequence>MAYEYAIALTGGIASGKSTVCNLLRLYGLRIIDADAIARQMLDNESDAISKLFGKEYIVDGKVDRKALGRLIFSDKDARKKLEELLHPKIRAEIERQSEEQDRLKGPYIVDIPLFFETGNYPIEKVIVVYAPREIQKRRLIDREGLSDEEAEARLNAQIDIEEKKKLATWVIDNSKNLKHLQQETEQIFNKITKYR</sequence>
<reference evidence="8 9" key="1">
    <citation type="submission" date="2016-10" db="EMBL/GenBank/DDBJ databases">
        <authorList>
            <person name="de Groot N.N."/>
        </authorList>
    </citation>
    <scope>NUCLEOTIDE SEQUENCE [LARGE SCALE GENOMIC DNA]</scope>
    <source>
        <strain evidence="8 9">EP1-55-1</strain>
    </source>
</reference>
<evidence type="ECO:0000256" key="5">
    <source>
        <dbReference type="ARBA" id="ARBA00022993"/>
    </source>
</evidence>
<accession>A0A1I5LRB0</accession>
<keyword evidence="5 6" id="KW-0173">Coenzyme A biosynthesis</keyword>
<evidence type="ECO:0000313" key="8">
    <source>
        <dbReference type="EMBL" id="SFO99346.1"/>
    </source>
</evidence>
<dbReference type="GO" id="GO:0005524">
    <property type="term" value="F:ATP binding"/>
    <property type="evidence" value="ECO:0007669"/>
    <property type="project" value="UniProtKB-UniRule"/>
</dbReference>
<keyword evidence="4 6" id="KW-0067">ATP-binding</keyword>
<comment type="catalytic activity">
    <reaction evidence="6">
        <text>3'-dephospho-CoA + ATP = ADP + CoA + H(+)</text>
        <dbReference type="Rhea" id="RHEA:18245"/>
        <dbReference type="ChEBI" id="CHEBI:15378"/>
        <dbReference type="ChEBI" id="CHEBI:30616"/>
        <dbReference type="ChEBI" id="CHEBI:57287"/>
        <dbReference type="ChEBI" id="CHEBI:57328"/>
        <dbReference type="ChEBI" id="CHEBI:456216"/>
        <dbReference type="EC" id="2.7.1.24"/>
    </reaction>
</comment>
<dbReference type="Gene3D" id="3.40.50.300">
    <property type="entry name" value="P-loop containing nucleotide triphosphate hydrolases"/>
    <property type="match status" value="1"/>
</dbReference>
<dbReference type="EMBL" id="FOXB01000003">
    <property type="protein sequence ID" value="SFO99346.1"/>
    <property type="molecule type" value="Genomic_DNA"/>
</dbReference>
<dbReference type="RefSeq" id="WP_092910630.1">
    <property type="nucleotide sequence ID" value="NZ_FOXB01000003.1"/>
</dbReference>
<comment type="similarity">
    <text evidence="1 6">Belongs to the CoaE family.</text>
</comment>
<dbReference type="STRING" id="223786.SAMN05216234_103129"/>
<keyword evidence="2 6" id="KW-0808">Transferase</keyword>
<keyword evidence="6" id="KW-0963">Cytoplasm</keyword>
<dbReference type="Pfam" id="PF01121">
    <property type="entry name" value="CoaE"/>
    <property type="match status" value="1"/>
</dbReference>
<evidence type="ECO:0000256" key="7">
    <source>
        <dbReference type="NCBIfam" id="TIGR00152"/>
    </source>
</evidence>
<keyword evidence="3 6" id="KW-0547">Nucleotide-binding</keyword>
<comment type="pathway">
    <text evidence="6">Cofactor biosynthesis; coenzyme A biosynthesis; CoA from (R)-pantothenate: step 5/5.</text>
</comment>